<feature type="transmembrane region" description="Helical" evidence="1">
    <location>
        <begin position="5"/>
        <end position="22"/>
    </location>
</feature>
<dbReference type="AlphaFoldDB" id="A0A4U3MHQ1"/>
<evidence type="ECO:0000313" key="2">
    <source>
        <dbReference type="EMBL" id="TKK87904.1"/>
    </source>
</evidence>
<keyword evidence="1" id="KW-1133">Transmembrane helix</keyword>
<gene>
    <name evidence="2" type="ORF">EY666_06245</name>
</gene>
<proteinExistence type="predicted"/>
<sequence>MKKKIIILSSFLIGAIFVLVIFTTSQQSMINNEAIQVEELIVYGDKNMNRVAKQFSDQNNLTSFGKNFWRKTYNGKSPTQELLKVATKDLVQHKMIKQLATELEIAHSQTFGQEKKEWQDQKSSLTLWQFLDAKDQQLQDQIKEKLMEKEKPTQKELRQAFEQLDDKYKKTDYFIEAIEIPTFSGKQAELEKIAEAISPNLSYEETLLEWQNKLPNLVIASYQLKSAEIQKEDIYSLSVGEILSEKAVGTVVKGYHENQYFYIFNKEGGQLLQFEEAPQFGKNAYINTCYKEKLATYQQATKVDLLEKDREKFFQNYQNKNS</sequence>
<name>A0A4U3MHQ1_ENTFL</name>
<evidence type="ECO:0000313" key="3">
    <source>
        <dbReference type="Proteomes" id="UP000305511"/>
    </source>
</evidence>
<keyword evidence="1" id="KW-0812">Transmembrane</keyword>
<organism evidence="2 3">
    <name type="scientific">Enterococcus faecalis</name>
    <name type="common">Streptococcus faecalis</name>
    <dbReference type="NCBI Taxonomy" id="1351"/>
    <lineage>
        <taxon>Bacteria</taxon>
        <taxon>Bacillati</taxon>
        <taxon>Bacillota</taxon>
        <taxon>Bacilli</taxon>
        <taxon>Lactobacillales</taxon>
        <taxon>Enterococcaceae</taxon>
        <taxon>Enterococcus</taxon>
    </lineage>
</organism>
<reference evidence="2 3" key="1">
    <citation type="submission" date="2019-02" db="EMBL/GenBank/DDBJ databases">
        <title>Bacteria dissemination in different level of health care in South Africa: the effectiveness of infections prevention and control.</title>
        <authorList>
            <person name="Shobo C."/>
            <person name="Amoako D.G."/>
            <person name="Allam M."/>
            <person name="Ismail A."/>
            <person name="Bester L.A."/>
            <person name="Essack S.Y."/>
        </authorList>
    </citation>
    <scope>NUCLEOTIDE SEQUENCE [LARGE SCALE GENOMIC DNA]</scope>
    <source>
        <strain evidence="2 3">2SIL2</strain>
    </source>
</reference>
<evidence type="ECO:0000256" key="1">
    <source>
        <dbReference type="SAM" id="Phobius"/>
    </source>
</evidence>
<protein>
    <submittedName>
        <fullName evidence="2">Uncharacterized protein</fullName>
    </submittedName>
</protein>
<dbReference type="RefSeq" id="WP_064687285.1">
    <property type="nucleotide sequence ID" value="NZ_BDEN01000003.1"/>
</dbReference>
<comment type="caution">
    <text evidence="2">The sequence shown here is derived from an EMBL/GenBank/DDBJ whole genome shotgun (WGS) entry which is preliminary data.</text>
</comment>
<accession>A0A4U3MHQ1</accession>
<dbReference type="EMBL" id="SIYF01000135">
    <property type="protein sequence ID" value="TKK87904.1"/>
    <property type="molecule type" value="Genomic_DNA"/>
</dbReference>
<keyword evidence="1" id="KW-0472">Membrane</keyword>
<dbReference type="Proteomes" id="UP000305511">
    <property type="component" value="Unassembled WGS sequence"/>
</dbReference>